<dbReference type="InParanoid" id="A0A0C3JX34"/>
<dbReference type="HOGENOM" id="CLU_3074395_0_0_1"/>
<reference evidence="1 2" key="1">
    <citation type="submission" date="2014-04" db="EMBL/GenBank/DDBJ databases">
        <authorList>
            <consortium name="DOE Joint Genome Institute"/>
            <person name="Kuo A."/>
            <person name="Kohler A."/>
            <person name="Costa M.D."/>
            <person name="Nagy L.G."/>
            <person name="Floudas D."/>
            <person name="Copeland A."/>
            <person name="Barry K.W."/>
            <person name="Cichocki N."/>
            <person name="Veneault-Fourrey C."/>
            <person name="LaButti K."/>
            <person name="Lindquist E.A."/>
            <person name="Lipzen A."/>
            <person name="Lundell T."/>
            <person name="Morin E."/>
            <person name="Murat C."/>
            <person name="Sun H."/>
            <person name="Tunlid A."/>
            <person name="Henrissat B."/>
            <person name="Grigoriev I.V."/>
            <person name="Hibbett D.S."/>
            <person name="Martin F."/>
            <person name="Nordberg H.P."/>
            <person name="Cantor M.N."/>
            <person name="Hua S.X."/>
        </authorList>
    </citation>
    <scope>NUCLEOTIDE SEQUENCE [LARGE SCALE GENOMIC DNA]</scope>
    <source>
        <strain evidence="1 2">Marx 270</strain>
    </source>
</reference>
<accession>A0A0C3JX34</accession>
<dbReference type="EMBL" id="KN831984">
    <property type="protein sequence ID" value="KIO01962.1"/>
    <property type="molecule type" value="Genomic_DNA"/>
</dbReference>
<organism evidence="1 2">
    <name type="scientific">Pisolithus tinctorius Marx 270</name>
    <dbReference type="NCBI Taxonomy" id="870435"/>
    <lineage>
        <taxon>Eukaryota</taxon>
        <taxon>Fungi</taxon>
        <taxon>Dikarya</taxon>
        <taxon>Basidiomycota</taxon>
        <taxon>Agaricomycotina</taxon>
        <taxon>Agaricomycetes</taxon>
        <taxon>Agaricomycetidae</taxon>
        <taxon>Boletales</taxon>
        <taxon>Sclerodermatineae</taxon>
        <taxon>Pisolithaceae</taxon>
        <taxon>Pisolithus</taxon>
    </lineage>
</organism>
<feature type="non-terminal residue" evidence="1">
    <location>
        <position position="1"/>
    </location>
</feature>
<name>A0A0C3JX34_PISTI</name>
<sequence length="53" mass="5721">ISKNEEAGNLKLIVLVQSITNLTNTGCSLYSKPCLGECLDSNATDIFPMFSLI</sequence>
<reference evidence="2" key="2">
    <citation type="submission" date="2015-01" db="EMBL/GenBank/DDBJ databases">
        <title>Evolutionary Origins and Diversification of the Mycorrhizal Mutualists.</title>
        <authorList>
            <consortium name="DOE Joint Genome Institute"/>
            <consortium name="Mycorrhizal Genomics Consortium"/>
            <person name="Kohler A."/>
            <person name="Kuo A."/>
            <person name="Nagy L.G."/>
            <person name="Floudas D."/>
            <person name="Copeland A."/>
            <person name="Barry K.W."/>
            <person name="Cichocki N."/>
            <person name="Veneault-Fourrey C."/>
            <person name="LaButti K."/>
            <person name="Lindquist E.A."/>
            <person name="Lipzen A."/>
            <person name="Lundell T."/>
            <person name="Morin E."/>
            <person name="Murat C."/>
            <person name="Riley R."/>
            <person name="Ohm R."/>
            <person name="Sun H."/>
            <person name="Tunlid A."/>
            <person name="Henrissat B."/>
            <person name="Grigoriev I.V."/>
            <person name="Hibbett D.S."/>
            <person name="Martin F."/>
        </authorList>
    </citation>
    <scope>NUCLEOTIDE SEQUENCE [LARGE SCALE GENOMIC DNA]</scope>
    <source>
        <strain evidence="2">Marx 270</strain>
    </source>
</reference>
<evidence type="ECO:0000313" key="2">
    <source>
        <dbReference type="Proteomes" id="UP000054217"/>
    </source>
</evidence>
<keyword evidence="2" id="KW-1185">Reference proteome</keyword>
<protein>
    <submittedName>
        <fullName evidence="1">Uncharacterized protein</fullName>
    </submittedName>
</protein>
<gene>
    <name evidence="1" type="ORF">M404DRAFT_1002717</name>
</gene>
<dbReference type="AlphaFoldDB" id="A0A0C3JX34"/>
<evidence type="ECO:0000313" key="1">
    <source>
        <dbReference type="EMBL" id="KIO01962.1"/>
    </source>
</evidence>
<proteinExistence type="predicted"/>
<dbReference type="Proteomes" id="UP000054217">
    <property type="component" value="Unassembled WGS sequence"/>
</dbReference>